<gene>
    <name evidence="1" type="ORF">DXF85_07565</name>
</gene>
<dbReference type="GO" id="GO:0016740">
    <property type="term" value="F:transferase activity"/>
    <property type="evidence" value="ECO:0007669"/>
    <property type="project" value="UniProtKB-KW"/>
</dbReference>
<dbReference type="Proteomes" id="UP000468420">
    <property type="component" value="Unassembled WGS sequence"/>
</dbReference>
<dbReference type="EMBL" id="QRDC01000005">
    <property type="protein sequence ID" value="KAA1278958.1"/>
    <property type="molecule type" value="Genomic_DNA"/>
</dbReference>
<protein>
    <submittedName>
        <fullName evidence="1">Glycosyl transferase</fullName>
    </submittedName>
</protein>
<proteinExistence type="predicted"/>
<comment type="caution">
    <text evidence="1">The sequence shown here is derived from an EMBL/GenBank/DDBJ whole genome shotgun (WGS) entry which is preliminary data.</text>
</comment>
<name>A0A6N6K4G9_9ENTR</name>
<organism evidence="1 2">
    <name type="scientific">Citrobacter pasteurii</name>
    <dbReference type="NCBI Taxonomy" id="1563222"/>
    <lineage>
        <taxon>Bacteria</taxon>
        <taxon>Pseudomonadati</taxon>
        <taxon>Pseudomonadota</taxon>
        <taxon>Gammaproteobacteria</taxon>
        <taxon>Enterobacterales</taxon>
        <taxon>Enterobacteriaceae</taxon>
        <taxon>Citrobacter</taxon>
    </lineage>
</organism>
<dbReference type="AlphaFoldDB" id="A0A6N6K4G9"/>
<keyword evidence="1" id="KW-0808">Transferase</keyword>
<accession>A0A6N6K4G9</accession>
<evidence type="ECO:0000313" key="2">
    <source>
        <dbReference type="Proteomes" id="UP000468420"/>
    </source>
</evidence>
<dbReference type="RefSeq" id="WP_149691575.1">
    <property type="nucleotide sequence ID" value="NZ_JACERU010000001.1"/>
</dbReference>
<sequence length="308" mass="35982">MSKINYHIKHIEYLLKKCRTIFTKDISFHAKRLHKLSGRYPDLLNPLTLNEKICHRLIFEHNPFFTTLADKLAVREYVNRSTSLVKLVPLIGVYRRVEDIDFDKLPPKFVLKCNHDSGSAVICTEKSAFDSTKAIKKLKLSLKKNMYYTTREWQYKNIYPVILCEMYLDLFSNRNRNVTPEMLRIHCFHGIPCFIEADFTDSNGCGFINVYDRAWNLQPFQMEYPNTPTPVDEPESFHKSVIAAQELAKEIDYCRVDLMLKGEDIYFSEITLSPNRGKLKITPEIWDAKLGSMWDLSLAKKGSFEPVY</sequence>
<evidence type="ECO:0000313" key="1">
    <source>
        <dbReference type="EMBL" id="KAA1278958.1"/>
    </source>
</evidence>
<dbReference type="InterPro" id="IPR029465">
    <property type="entry name" value="ATPgrasp_TupA"/>
</dbReference>
<dbReference type="Pfam" id="PF14305">
    <property type="entry name" value="ATPgrasp_TupA"/>
    <property type="match status" value="1"/>
</dbReference>
<reference evidence="1 2" key="1">
    <citation type="submission" date="2018-08" db="EMBL/GenBank/DDBJ databases">
        <title>Complete genomic analysis of a Citrobacter pasteurii isolated from cockles (Cerastoderma edule) containing a new chromosomic qnrB allele.</title>
        <authorList>
            <person name="Rodrigues A."/>
            <person name="Baptista T."/>
            <person name="Quesada A."/>
            <person name="Campos M.J."/>
        </authorList>
    </citation>
    <scope>NUCLEOTIDE SEQUENCE [LARGE SCALE GENOMIC DNA]</scope>
    <source>
        <strain evidence="1 2">BA18</strain>
    </source>
</reference>